<dbReference type="EMBL" id="CP016199">
    <property type="protein sequence ID" value="ASS37401.1"/>
    <property type="molecule type" value="Genomic_DNA"/>
</dbReference>
<reference evidence="3" key="1">
    <citation type="submission" date="2016-05" db="EMBL/GenBank/DDBJ databases">
        <authorList>
            <person name="Holder M.E."/>
            <person name="Ajami N.J."/>
            <person name="Petrosino J.F."/>
        </authorList>
    </citation>
    <scope>NUCLEOTIDE SEQUENCE [LARGE SCALE GENOMIC DNA]</scope>
    <source>
        <strain evidence="3">ATCC 700696</strain>
    </source>
</reference>
<protein>
    <recommendedName>
        <fullName evidence="1">Replication-associated protein ORF2/G2P domain-containing protein</fullName>
    </recommendedName>
</protein>
<dbReference type="InterPro" id="IPR056906">
    <property type="entry name" value="ORF2/G2P_dom"/>
</dbReference>
<evidence type="ECO:0000313" key="3">
    <source>
        <dbReference type="Proteomes" id="UP000214689"/>
    </source>
</evidence>
<dbReference type="AlphaFoldDB" id="A0A223AR15"/>
<evidence type="ECO:0000259" key="1">
    <source>
        <dbReference type="Pfam" id="PF23343"/>
    </source>
</evidence>
<proteinExistence type="predicted"/>
<feature type="domain" description="Replication-associated protein ORF2/G2P" evidence="1">
    <location>
        <begin position="69"/>
        <end position="168"/>
    </location>
</feature>
<name>A0A223AR15_9FIRM</name>
<gene>
    <name evidence="2" type="ORF">AXF17_02245</name>
</gene>
<dbReference type="Pfam" id="PF23343">
    <property type="entry name" value="REP_ORF2-G2P"/>
    <property type="match status" value="1"/>
</dbReference>
<dbReference type="OrthoDB" id="1733540at2"/>
<keyword evidence="3" id="KW-1185">Reference proteome</keyword>
<sequence length="270" mass="31440">MIRTKKYYTGDYLELEIYNVSPRKRIIKRAEKRHESSLAQKNLNSKRSQRYFVRICNLNFKEGDFSIDLTYDDDHLPYDREQVLKDITNYVARVRREMKKRSSEPVKYVYVISNHKGDDTGSKARPHIHMIFGNVDRDVIEDKWKAGFSNSDKLKFDECGITGKALYMARQGKSKRCWGSSINLEKPDPIVSDKAITKSQMERIINDPSDGLYISKLVNKNNKTRYTFTDCLVEHDGRQLALFGQDEENGGNGSGFSLLIRMRKTENCRR</sequence>
<organism evidence="2 3">
    <name type="scientific">Mogibacterium pumilum</name>
    <dbReference type="NCBI Taxonomy" id="86332"/>
    <lineage>
        <taxon>Bacteria</taxon>
        <taxon>Bacillati</taxon>
        <taxon>Bacillota</taxon>
        <taxon>Clostridia</taxon>
        <taxon>Peptostreptococcales</taxon>
        <taxon>Anaerovoracaceae</taxon>
        <taxon>Mogibacterium</taxon>
    </lineage>
</organism>
<accession>A0A223AR15</accession>
<dbReference type="RefSeq" id="WP_094233629.1">
    <property type="nucleotide sequence ID" value="NZ_CP016199.1"/>
</dbReference>
<dbReference type="Proteomes" id="UP000214689">
    <property type="component" value="Chromosome"/>
</dbReference>
<evidence type="ECO:0000313" key="2">
    <source>
        <dbReference type="EMBL" id="ASS37401.1"/>
    </source>
</evidence>